<evidence type="ECO:0000313" key="4">
    <source>
        <dbReference type="Proteomes" id="UP000249402"/>
    </source>
</evidence>
<dbReference type="EMBL" id="KZ824445">
    <property type="protein sequence ID" value="RAK99602.1"/>
    <property type="molecule type" value="Genomic_DNA"/>
</dbReference>
<dbReference type="AlphaFoldDB" id="A0A395GW09"/>
<dbReference type="VEuPathDB" id="FungiDB:BO80DRAFT_435890"/>
<dbReference type="GeneID" id="37225795"/>
<evidence type="ECO:0008006" key="5">
    <source>
        <dbReference type="Google" id="ProtNLM"/>
    </source>
</evidence>
<reference evidence="3 4" key="1">
    <citation type="submission" date="2018-02" db="EMBL/GenBank/DDBJ databases">
        <title>The genomes of Aspergillus section Nigri reveals drivers in fungal speciation.</title>
        <authorList>
            <consortium name="DOE Joint Genome Institute"/>
            <person name="Vesth T.C."/>
            <person name="Nybo J."/>
            <person name="Theobald S."/>
            <person name="Brandl J."/>
            <person name="Frisvad J.C."/>
            <person name="Nielsen K.F."/>
            <person name="Lyhne E.K."/>
            <person name="Kogle M.E."/>
            <person name="Kuo A."/>
            <person name="Riley R."/>
            <person name="Clum A."/>
            <person name="Nolan M."/>
            <person name="Lipzen A."/>
            <person name="Salamov A."/>
            <person name="Henrissat B."/>
            <person name="Wiebenga A."/>
            <person name="De vries R.P."/>
            <person name="Grigoriev I.V."/>
            <person name="Mortensen U.H."/>
            <person name="Andersen M.R."/>
            <person name="Baker S.E."/>
        </authorList>
    </citation>
    <scope>NUCLEOTIDE SEQUENCE [LARGE SCALE GENOMIC DNA]</scope>
    <source>
        <strain evidence="3 4">CBS 121593</strain>
    </source>
</reference>
<dbReference type="RefSeq" id="XP_025573930.1">
    <property type="nucleotide sequence ID" value="XM_025720930.1"/>
</dbReference>
<name>A0A395GW09_9EURO</name>
<dbReference type="OrthoDB" id="4516796at2759"/>
<dbReference type="Proteomes" id="UP000249402">
    <property type="component" value="Unassembled WGS sequence"/>
</dbReference>
<keyword evidence="4" id="KW-1185">Reference proteome</keyword>
<evidence type="ECO:0000256" key="1">
    <source>
        <dbReference type="SAM" id="MobiDB-lite"/>
    </source>
</evidence>
<keyword evidence="2" id="KW-0732">Signal</keyword>
<protein>
    <recommendedName>
        <fullName evidence="5">EGF-like domain-containing protein</fullName>
    </recommendedName>
</protein>
<feature type="signal peptide" evidence="2">
    <location>
        <begin position="1"/>
        <end position="24"/>
    </location>
</feature>
<feature type="compositionally biased region" description="Basic and acidic residues" evidence="1">
    <location>
        <begin position="151"/>
        <end position="162"/>
    </location>
</feature>
<feature type="compositionally biased region" description="Acidic residues" evidence="1">
    <location>
        <begin position="163"/>
        <end position="174"/>
    </location>
</feature>
<feature type="compositionally biased region" description="Acidic residues" evidence="1">
    <location>
        <begin position="312"/>
        <end position="380"/>
    </location>
</feature>
<gene>
    <name evidence="3" type="ORF">BO80DRAFT_435890</name>
</gene>
<accession>A0A395GW09</accession>
<proteinExistence type="predicted"/>
<organism evidence="3 4">
    <name type="scientific">Aspergillus ibericus CBS 121593</name>
    <dbReference type="NCBI Taxonomy" id="1448316"/>
    <lineage>
        <taxon>Eukaryota</taxon>
        <taxon>Fungi</taxon>
        <taxon>Dikarya</taxon>
        <taxon>Ascomycota</taxon>
        <taxon>Pezizomycotina</taxon>
        <taxon>Eurotiomycetes</taxon>
        <taxon>Eurotiomycetidae</taxon>
        <taxon>Eurotiales</taxon>
        <taxon>Aspergillaceae</taxon>
        <taxon>Aspergillus</taxon>
        <taxon>Aspergillus subgen. Circumdati</taxon>
    </lineage>
</organism>
<feature type="region of interest" description="Disordered" evidence="1">
    <location>
        <begin position="128"/>
        <end position="175"/>
    </location>
</feature>
<feature type="chain" id="PRO_5017326962" description="EGF-like domain-containing protein" evidence="2">
    <location>
        <begin position="25"/>
        <end position="437"/>
    </location>
</feature>
<evidence type="ECO:0000313" key="3">
    <source>
        <dbReference type="EMBL" id="RAK99602.1"/>
    </source>
</evidence>
<feature type="region of interest" description="Disordered" evidence="1">
    <location>
        <begin position="312"/>
        <end position="383"/>
    </location>
</feature>
<evidence type="ECO:0000256" key="2">
    <source>
        <dbReference type="SAM" id="SignalP"/>
    </source>
</evidence>
<sequence length="437" mass="47346">MTSHKNPLFLFLVLSTLLIQTTLSQFHTSAIITTDTESYGPAITTTIPNSTNDSEDINNPEDLTDLDLDTGISPVSPLTAGPVTCHSVCNEQNKCKCKVNNRILVCNCKGRYSRCGCRTWIPPTRDPITVPEGEEVEVEAIPVPDTPPEGDTGKELDVRDDIPSDGDGDGDGDDSVSGREICSGHCNKHKRCTCGSSHHKTHCGCHDVGKECRCLVGRGGTASDDSDTDTTMANNGDEIVVKNYEQKDEENNQERGISVVDHVLVPRRERCSGICDAKYGCFCKAKNGRAHCRCYNAGQECQCRVPWRRDDGDDTGMEDPDVDDTGADDVGAEDALDDDTGADDTIDDAGADDTDAEDTFAEDTANDNLADDSLTDDSDVPPENIGTINSINGIIYSRDMTPADVLGISEENQPKICHGMMCNKKNTCWFCLCLVDI</sequence>